<evidence type="ECO:0008006" key="4">
    <source>
        <dbReference type="Google" id="ProtNLM"/>
    </source>
</evidence>
<comment type="caution">
    <text evidence="2">The sequence shown here is derived from an EMBL/GenBank/DDBJ whole genome shotgun (WGS) entry which is preliminary data.</text>
</comment>
<reference evidence="2 3" key="1">
    <citation type="submission" date="2012-04" db="EMBL/GenBank/DDBJ databases">
        <authorList>
            <person name="Genoscope - CEA"/>
        </authorList>
    </citation>
    <scope>NUCLEOTIDE SEQUENCE [LARGE SCALE GENOMIC DNA]</scope>
    <source>
        <strain evidence="2 3">9443</strain>
    </source>
</reference>
<keyword evidence="1" id="KW-0812">Transmembrane</keyword>
<dbReference type="HOGENOM" id="CLU_3272774_0_0_3"/>
<dbReference type="EMBL" id="CAIJ01000419">
    <property type="protein sequence ID" value="CCI03621.1"/>
    <property type="molecule type" value="Genomic_DNA"/>
</dbReference>
<feature type="transmembrane region" description="Helical" evidence="1">
    <location>
        <begin position="17"/>
        <end position="37"/>
    </location>
</feature>
<organism evidence="2 3">
    <name type="scientific">Microcystis aeruginosa PCC 9443</name>
    <dbReference type="NCBI Taxonomy" id="1160281"/>
    <lineage>
        <taxon>Bacteria</taxon>
        <taxon>Bacillati</taxon>
        <taxon>Cyanobacteriota</taxon>
        <taxon>Cyanophyceae</taxon>
        <taxon>Oscillatoriophycideae</taxon>
        <taxon>Chroococcales</taxon>
        <taxon>Microcystaceae</taxon>
        <taxon>Microcystis</taxon>
    </lineage>
</organism>
<evidence type="ECO:0000313" key="3">
    <source>
        <dbReference type="Proteomes" id="UP000003480"/>
    </source>
</evidence>
<gene>
    <name evidence="2" type="ORF">MICAC_4760004</name>
</gene>
<keyword evidence="1" id="KW-1133">Transmembrane helix</keyword>
<accession>I4G6R0</accession>
<proteinExistence type="predicted"/>
<evidence type="ECO:0000256" key="1">
    <source>
        <dbReference type="SAM" id="Phobius"/>
    </source>
</evidence>
<sequence>MPLAFCLTSTSNLKARAAYLALFLYNQVLILGIVIIFEENL</sequence>
<evidence type="ECO:0000313" key="2">
    <source>
        <dbReference type="EMBL" id="CCI03621.1"/>
    </source>
</evidence>
<keyword evidence="1" id="KW-0472">Membrane</keyword>
<dbReference type="AlphaFoldDB" id="I4G6R0"/>
<dbReference type="Proteomes" id="UP000003480">
    <property type="component" value="Unassembled WGS sequence"/>
</dbReference>
<name>I4G6R0_MICAE</name>
<protein>
    <recommendedName>
        <fullName evidence="4">Transposase</fullName>
    </recommendedName>
</protein>